<dbReference type="Proteomes" id="UP001596067">
    <property type="component" value="Unassembled WGS sequence"/>
</dbReference>
<dbReference type="PANTHER" id="PTHR35807">
    <property type="entry name" value="TRANSCRIPTIONAL REGULATOR REDD-RELATED"/>
    <property type="match status" value="1"/>
</dbReference>
<keyword evidence="9" id="KW-1185">Reference proteome</keyword>
<dbReference type="PANTHER" id="PTHR35807:SF1">
    <property type="entry name" value="TRANSCRIPTIONAL REGULATOR REDD"/>
    <property type="match status" value="1"/>
</dbReference>
<dbReference type="SUPFAM" id="SSF46894">
    <property type="entry name" value="C-terminal effector domain of the bipartite response regulators"/>
    <property type="match status" value="1"/>
</dbReference>
<evidence type="ECO:0000313" key="9">
    <source>
        <dbReference type="Proteomes" id="UP001596067"/>
    </source>
</evidence>
<evidence type="ECO:0000259" key="6">
    <source>
        <dbReference type="SMART" id="SM00862"/>
    </source>
</evidence>
<keyword evidence="2" id="KW-0902">Two-component regulatory system</keyword>
<dbReference type="InterPro" id="IPR051677">
    <property type="entry name" value="AfsR-DnrI-RedD_regulator"/>
</dbReference>
<evidence type="ECO:0000256" key="4">
    <source>
        <dbReference type="ARBA" id="ARBA00023125"/>
    </source>
</evidence>
<sequence>MITSDRSECFTIQVLGALKLRAPGGANMVDDLTAPKPRKIIALLVMQANRVVPTAAMARELWGDNPPASVQTTLQTYVLQVRRMLSRALGISAAEVARTVLVTKFGGYQLIIRHGDIDAHEFERLLAEGRQALADGSDETAVRLLTEALELWCGAPLVDVKPGPLLDAEIRRLEENRLTALMQRVDARLRLGRHHELPGELASLVGQYPMNENLHAQYMLALYRCGRCPEALEVFRRLRDHMVGELGLEPSLRIQSLHRAMLAADPALEYGPDRADGNLLLDRLGGAPAAPGPWASRLAS</sequence>
<dbReference type="InterPro" id="IPR011990">
    <property type="entry name" value="TPR-like_helical_dom_sf"/>
</dbReference>
<dbReference type="Pfam" id="PF03704">
    <property type="entry name" value="BTAD"/>
    <property type="match status" value="1"/>
</dbReference>
<dbReference type="RefSeq" id="WP_313762439.1">
    <property type="nucleotide sequence ID" value="NZ_BAAAVH010000050.1"/>
</dbReference>
<evidence type="ECO:0000256" key="2">
    <source>
        <dbReference type="ARBA" id="ARBA00023012"/>
    </source>
</evidence>
<dbReference type="CDD" id="cd15831">
    <property type="entry name" value="BTAD"/>
    <property type="match status" value="1"/>
</dbReference>
<evidence type="ECO:0000259" key="7">
    <source>
        <dbReference type="SMART" id="SM01043"/>
    </source>
</evidence>
<dbReference type="SUPFAM" id="SSF48452">
    <property type="entry name" value="TPR-like"/>
    <property type="match status" value="1"/>
</dbReference>
<evidence type="ECO:0000256" key="5">
    <source>
        <dbReference type="ARBA" id="ARBA00023163"/>
    </source>
</evidence>
<accession>A0ABW1ET91</accession>
<reference evidence="9" key="1">
    <citation type="journal article" date="2019" name="Int. J. Syst. Evol. Microbiol.">
        <title>The Global Catalogue of Microorganisms (GCM) 10K type strain sequencing project: providing services to taxonomists for standard genome sequencing and annotation.</title>
        <authorList>
            <consortium name="The Broad Institute Genomics Platform"/>
            <consortium name="The Broad Institute Genome Sequencing Center for Infectious Disease"/>
            <person name="Wu L."/>
            <person name="Ma J."/>
        </authorList>
    </citation>
    <scope>NUCLEOTIDE SEQUENCE [LARGE SCALE GENOMIC DNA]</scope>
    <source>
        <strain evidence="9">CGMCC 4.1469</strain>
    </source>
</reference>
<dbReference type="Pfam" id="PF00486">
    <property type="entry name" value="Trans_reg_C"/>
    <property type="match status" value="1"/>
</dbReference>
<name>A0ABW1ET91_9ACTN</name>
<dbReference type="EMBL" id="JBHSOD010000003">
    <property type="protein sequence ID" value="MFC5884228.1"/>
    <property type="molecule type" value="Genomic_DNA"/>
</dbReference>
<dbReference type="SMART" id="SM01043">
    <property type="entry name" value="BTAD"/>
    <property type="match status" value="1"/>
</dbReference>
<gene>
    <name evidence="8" type="ORF">ACFP0N_04400</name>
</gene>
<evidence type="ECO:0000256" key="3">
    <source>
        <dbReference type="ARBA" id="ARBA00023015"/>
    </source>
</evidence>
<feature type="domain" description="OmpR/PhoB-type" evidence="6">
    <location>
        <begin position="26"/>
        <end position="110"/>
    </location>
</feature>
<dbReference type="InterPro" id="IPR005158">
    <property type="entry name" value="BTAD"/>
</dbReference>
<proteinExistence type="inferred from homology"/>
<organism evidence="8 9">
    <name type="scientific">Kitasatospora aburaviensis</name>
    <dbReference type="NCBI Taxonomy" id="67265"/>
    <lineage>
        <taxon>Bacteria</taxon>
        <taxon>Bacillati</taxon>
        <taxon>Actinomycetota</taxon>
        <taxon>Actinomycetes</taxon>
        <taxon>Kitasatosporales</taxon>
        <taxon>Streptomycetaceae</taxon>
        <taxon>Kitasatospora</taxon>
    </lineage>
</organism>
<comment type="caution">
    <text evidence="8">The sequence shown here is derived from an EMBL/GenBank/DDBJ whole genome shotgun (WGS) entry which is preliminary data.</text>
</comment>
<evidence type="ECO:0000313" key="8">
    <source>
        <dbReference type="EMBL" id="MFC5884228.1"/>
    </source>
</evidence>
<keyword evidence="5" id="KW-0804">Transcription</keyword>
<comment type="similarity">
    <text evidence="1">Belongs to the AfsR/DnrI/RedD regulatory family.</text>
</comment>
<feature type="domain" description="Bacterial transcriptional activator" evidence="7">
    <location>
        <begin position="117"/>
        <end position="262"/>
    </location>
</feature>
<keyword evidence="4" id="KW-0238">DNA-binding</keyword>
<dbReference type="Gene3D" id="1.10.10.10">
    <property type="entry name" value="Winged helix-like DNA-binding domain superfamily/Winged helix DNA-binding domain"/>
    <property type="match status" value="1"/>
</dbReference>
<evidence type="ECO:0000256" key="1">
    <source>
        <dbReference type="ARBA" id="ARBA00005820"/>
    </source>
</evidence>
<dbReference type="InterPro" id="IPR016032">
    <property type="entry name" value="Sig_transdc_resp-reg_C-effctor"/>
</dbReference>
<keyword evidence="3" id="KW-0805">Transcription regulation</keyword>
<dbReference type="InterPro" id="IPR036388">
    <property type="entry name" value="WH-like_DNA-bd_sf"/>
</dbReference>
<dbReference type="SMART" id="SM00862">
    <property type="entry name" value="Trans_reg_C"/>
    <property type="match status" value="1"/>
</dbReference>
<protein>
    <submittedName>
        <fullName evidence="8">AfsR/SARP family transcriptional regulator</fullName>
    </submittedName>
</protein>
<dbReference type="InterPro" id="IPR001867">
    <property type="entry name" value="OmpR/PhoB-type_DNA-bd"/>
</dbReference>
<dbReference type="Gene3D" id="1.25.40.10">
    <property type="entry name" value="Tetratricopeptide repeat domain"/>
    <property type="match status" value="1"/>
</dbReference>